<feature type="region of interest" description="Disordered" evidence="5">
    <location>
        <begin position="145"/>
        <end position="188"/>
    </location>
</feature>
<evidence type="ECO:0000313" key="6">
    <source>
        <dbReference type="EMBL" id="GAA0278697.1"/>
    </source>
</evidence>
<dbReference type="EMBL" id="BAAAGX010000039">
    <property type="protein sequence ID" value="GAA0278697.1"/>
    <property type="molecule type" value="Genomic_DNA"/>
</dbReference>
<dbReference type="Pfam" id="PF07681">
    <property type="entry name" value="DoxX"/>
    <property type="match status" value="1"/>
</dbReference>
<dbReference type="Proteomes" id="UP001500967">
    <property type="component" value="Unassembled WGS sequence"/>
</dbReference>
<organism evidence="6 7">
    <name type="scientific">Cryptosporangium japonicum</name>
    <dbReference type="NCBI Taxonomy" id="80872"/>
    <lineage>
        <taxon>Bacteria</taxon>
        <taxon>Bacillati</taxon>
        <taxon>Actinomycetota</taxon>
        <taxon>Actinomycetes</taxon>
        <taxon>Cryptosporangiales</taxon>
        <taxon>Cryptosporangiaceae</taxon>
        <taxon>Cryptosporangium</taxon>
    </lineage>
</organism>
<evidence type="ECO:0000256" key="4">
    <source>
        <dbReference type="ARBA" id="ARBA00023136"/>
    </source>
</evidence>
<keyword evidence="4" id="KW-0472">Membrane</keyword>
<reference evidence="6 7" key="1">
    <citation type="journal article" date="2019" name="Int. J. Syst. Evol. Microbiol.">
        <title>The Global Catalogue of Microorganisms (GCM) 10K type strain sequencing project: providing services to taxonomists for standard genome sequencing and annotation.</title>
        <authorList>
            <consortium name="The Broad Institute Genomics Platform"/>
            <consortium name="The Broad Institute Genome Sequencing Center for Infectious Disease"/>
            <person name="Wu L."/>
            <person name="Ma J."/>
        </authorList>
    </citation>
    <scope>NUCLEOTIDE SEQUENCE [LARGE SCALE GENOMIC DNA]</scope>
    <source>
        <strain evidence="6 7">JCM 10425</strain>
    </source>
</reference>
<evidence type="ECO:0000313" key="7">
    <source>
        <dbReference type="Proteomes" id="UP001500967"/>
    </source>
</evidence>
<keyword evidence="7" id="KW-1185">Reference proteome</keyword>
<gene>
    <name evidence="6" type="ORF">GCM10009539_78180</name>
</gene>
<keyword evidence="3" id="KW-1133">Transmembrane helix</keyword>
<name>A0ABN0V6Z9_9ACTN</name>
<dbReference type="InterPro" id="IPR032808">
    <property type="entry name" value="DoxX"/>
</dbReference>
<comment type="subcellular location">
    <subcellularLocation>
        <location evidence="1">Membrane</location>
        <topology evidence="1">Multi-pass membrane protein</topology>
    </subcellularLocation>
</comment>
<evidence type="ECO:0008006" key="8">
    <source>
        <dbReference type="Google" id="ProtNLM"/>
    </source>
</evidence>
<evidence type="ECO:0000256" key="3">
    <source>
        <dbReference type="ARBA" id="ARBA00022989"/>
    </source>
</evidence>
<sequence length="188" mass="19865">MEMTPVRFAARTLLGYTFVRGGYAALRDPGESAEAVRPLVERVSNQFPSVPKDPATVVRATAAVQILAGTALAFGRAPRLSALLLAGSLVPAGGILPHKSADASPETKARQRAEFEKNLAVLGGLVLAAVDTQGRPSLSWRARRAAKDARKATEHAAKSARKSTEHAAKSARKSTEHAAKVAREKLPV</sequence>
<evidence type="ECO:0000256" key="2">
    <source>
        <dbReference type="ARBA" id="ARBA00022692"/>
    </source>
</evidence>
<evidence type="ECO:0000256" key="1">
    <source>
        <dbReference type="ARBA" id="ARBA00004141"/>
    </source>
</evidence>
<keyword evidence="2" id="KW-0812">Transmembrane</keyword>
<proteinExistence type="predicted"/>
<evidence type="ECO:0000256" key="5">
    <source>
        <dbReference type="SAM" id="MobiDB-lite"/>
    </source>
</evidence>
<protein>
    <recommendedName>
        <fullName evidence="8">DoxX family protein</fullName>
    </recommendedName>
</protein>
<comment type="caution">
    <text evidence="6">The sequence shown here is derived from an EMBL/GenBank/DDBJ whole genome shotgun (WGS) entry which is preliminary data.</text>
</comment>
<accession>A0ABN0V6Z9</accession>